<dbReference type="Pfam" id="PF01191">
    <property type="entry name" value="RNA_pol_Rpb5_C"/>
    <property type="match status" value="1"/>
</dbReference>
<evidence type="ECO:0000259" key="1">
    <source>
        <dbReference type="Pfam" id="PF01191"/>
    </source>
</evidence>
<dbReference type="GO" id="GO:0006366">
    <property type="term" value="P:transcription by RNA polymerase II"/>
    <property type="evidence" value="ECO:0007669"/>
    <property type="project" value="TreeGrafter"/>
</dbReference>
<evidence type="ECO:0000313" key="2">
    <source>
        <dbReference type="EMBL" id="VVW03560.1"/>
    </source>
</evidence>
<dbReference type="AlphaFoldDB" id="A0A5K1AN22"/>
<dbReference type="InterPro" id="IPR035913">
    <property type="entry name" value="RPB5-like_sf"/>
</dbReference>
<feature type="domain" description="RNA polymerase subunit H/Rpb5 C-terminal" evidence="1">
    <location>
        <begin position="1"/>
        <end position="40"/>
    </location>
</feature>
<dbReference type="PANTHER" id="PTHR10535">
    <property type="entry name" value="DNA-DIRECTED RNA POLYMERASES I, II, AND III SUBUNIT RPABC1"/>
    <property type="match status" value="1"/>
</dbReference>
<dbReference type="InterPro" id="IPR000783">
    <property type="entry name" value="RNA_pol_subH/Rpb5_C"/>
</dbReference>
<dbReference type="GO" id="GO:0003899">
    <property type="term" value="F:DNA-directed RNA polymerase activity"/>
    <property type="evidence" value="ECO:0007669"/>
    <property type="project" value="InterPro"/>
</dbReference>
<name>A0A5K1AN22_9MAGN</name>
<reference evidence="2" key="1">
    <citation type="submission" date="2019-09" db="EMBL/GenBank/DDBJ databases">
        <authorList>
            <person name="Zhang L."/>
        </authorList>
    </citation>
    <scope>NUCLEOTIDE SEQUENCE</scope>
</reference>
<accession>A0A5K1AN22</accession>
<gene>
    <name evidence="2" type="ORF">NYM_LOCUS13605</name>
</gene>
<dbReference type="PANTHER" id="PTHR10535:SF2">
    <property type="entry name" value="DNA-DIRECTED RNA POLYMERASE V SUBUNIT 5A"/>
    <property type="match status" value="1"/>
</dbReference>
<dbReference type="GO" id="GO:0006362">
    <property type="term" value="P:transcription elongation by RNA polymerase I"/>
    <property type="evidence" value="ECO:0007669"/>
    <property type="project" value="TreeGrafter"/>
</dbReference>
<protein>
    <recommendedName>
        <fullName evidence="1">RNA polymerase subunit H/Rpb5 C-terminal domain-containing protein</fullName>
    </recommendedName>
</protein>
<dbReference type="SUPFAM" id="SSF55287">
    <property type="entry name" value="RPB5-like RNA polymerase subunit"/>
    <property type="match status" value="1"/>
</dbReference>
<dbReference type="GO" id="GO:0003677">
    <property type="term" value="F:DNA binding"/>
    <property type="evidence" value="ECO:0007669"/>
    <property type="project" value="InterPro"/>
</dbReference>
<dbReference type="EMBL" id="LR721780">
    <property type="protein sequence ID" value="VVW03560.1"/>
    <property type="molecule type" value="Genomic_DNA"/>
</dbReference>
<sequence length="41" mass="4743">MPRMLQTDMVARYHGLERGQVVKVTYSGEITESHVTYRCVT</sequence>
<organism evidence="2">
    <name type="scientific">Nymphaea colorata</name>
    <name type="common">pocket water lily</name>
    <dbReference type="NCBI Taxonomy" id="210225"/>
    <lineage>
        <taxon>Eukaryota</taxon>
        <taxon>Viridiplantae</taxon>
        <taxon>Streptophyta</taxon>
        <taxon>Embryophyta</taxon>
        <taxon>Tracheophyta</taxon>
        <taxon>Spermatophyta</taxon>
        <taxon>Magnoliopsida</taxon>
        <taxon>Nymphaeales</taxon>
        <taxon>Nymphaeaceae</taxon>
        <taxon>Nymphaea</taxon>
    </lineage>
</organism>
<dbReference type="GO" id="GO:0042797">
    <property type="term" value="P:tRNA transcription by RNA polymerase III"/>
    <property type="evidence" value="ECO:0007669"/>
    <property type="project" value="TreeGrafter"/>
</dbReference>
<proteinExistence type="predicted"/>
<dbReference type="Gene3D" id="3.90.940.20">
    <property type="entry name" value="RPB5-like RNA polymerase subunit"/>
    <property type="match status" value="1"/>
</dbReference>
<dbReference type="InterPro" id="IPR014381">
    <property type="entry name" value="Arch_Rpo5/euc_Rpb5"/>
</dbReference>